<gene>
    <name evidence="2" type="ORF">RTCCBAU85039_6315</name>
    <name evidence="3" type="ORF">SAMN05216228_105026</name>
</gene>
<dbReference type="EMBL" id="FNXB01000064">
    <property type="protein sequence ID" value="SEI20095.1"/>
    <property type="molecule type" value="Genomic_DNA"/>
</dbReference>
<evidence type="ECO:0000313" key="5">
    <source>
        <dbReference type="Proteomes" id="UP000198939"/>
    </source>
</evidence>
<name>A0A1H8W0F5_9HYPH</name>
<feature type="compositionally biased region" description="Basic residues" evidence="1">
    <location>
        <begin position="131"/>
        <end position="143"/>
    </location>
</feature>
<evidence type="ECO:0000313" key="2">
    <source>
        <dbReference type="EMBL" id="SEI20095.1"/>
    </source>
</evidence>
<dbReference type="Proteomes" id="UP000198939">
    <property type="component" value="Unassembled WGS sequence"/>
</dbReference>
<dbReference type="EMBL" id="FOCV01000050">
    <property type="protein sequence ID" value="SEP21085.1"/>
    <property type="molecule type" value="Genomic_DNA"/>
</dbReference>
<sequence length="295" mass="32525">MDATAGSRAVQTAHVPHPCHSVGRAAGAPAGDDLVSVDLSKKTGVKLCQTYVRVDKLALIKRQRYAHAKQFKRANKALRTLKTYLGRTVRDIRRQIRTRSCGACSSGRSTRPRRFWSKGNASAAARSTACMRRRSNASAKARRTGPPSSASRSRSPPRSSARRAASSLHAKALPGNPYDGHTLATVVPDIEKTIGNEIERILADAGYRGHNAPESHRFQVFTSGQKRRVTPAIKREMRRLSAVEPVIGHLKAEHRMGRKYLAGEQGDVINAVLATGYNFSLLLNWMRQLLWLMLT</sequence>
<dbReference type="Proteomes" id="UP000183063">
    <property type="component" value="Unassembled WGS sequence"/>
</dbReference>
<dbReference type="PANTHER" id="PTHR33803">
    <property type="entry name" value="IS1478 TRANSPOSASE"/>
    <property type="match status" value="1"/>
</dbReference>
<dbReference type="AlphaFoldDB" id="A0A1H8W0F5"/>
<accession>A0A1H8W0F5</accession>
<reference evidence="2" key="3">
    <citation type="submission" date="2016-10" db="EMBL/GenBank/DDBJ databases">
        <authorList>
            <person name="de Groot N.N."/>
        </authorList>
    </citation>
    <scope>NUCLEOTIDE SEQUENCE [LARGE SCALE GENOMIC DNA]</scope>
    <source>
        <strain evidence="2">CCBAU85039</strain>
    </source>
</reference>
<evidence type="ECO:0000313" key="4">
    <source>
        <dbReference type="Proteomes" id="UP000183063"/>
    </source>
</evidence>
<organism evidence="2 4">
    <name type="scientific">Rhizobium tibeticum</name>
    <dbReference type="NCBI Taxonomy" id="501024"/>
    <lineage>
        <taxon>Bacteria</taxon>
        <taxon>Pseudomonadati</taxon>
        <taxon>Pseudomonadota</taxon>
        <taxon>Alphaproteobacteria</taxon>
        <taxon>Hyphomicrobiales</taxon>
        <taxon>Rhizobiaceae</taxon>
        <taxon>Rhizobium/Agrobacterium group</taxon>
        <taxon>Rhizobium</taxon>
    </lineage>
</organism>
<proteinExistence type="predicted"/>
<feature type="compositionally biased region" description="Low complexity" evidence="1">
    <location>
        <begin position="146"/>
        <end position="167"/>
    </location>
</feature>
<reference evidence="3 5" key="1">
    <citation type="submission" date="2016-10" db="EMBL/GenBank/DDBJ databases">
        <authorList>
            <person name="Varghese N."/>
            <person name="Submissions S."/>
        </authorList>
    </citation>
    <scope>NUCLEOTIDE SEQUENCE [LARGE SCALE GENOMIC DNA]</scope>
    <source>
        <strain evidence="3 5">CGMCC 1.7071</strain>
    </source>
</reference>
<feature type="region of interest" description="Disordered" evidence="1">
    <location>
        <begin position="1"/>
        <end position="24"/>
    </location>
</feature>
<reference evidence="4" key="2">
    <citation type="submission" date="2016-10" db="EMBL/GenBank/DDBJ databases">
        <authorList>
            <person name="Wibberg D."/>
        </authorList>
    </citation>
    <scope>NUCLEOTIDE SEQUENCE [LARGE SCALE GENOMIC DNA]</scope>
</reference>
<dbReference type="PANTHER" id="PTHR33803:SF3">
    <property type="entry name" value="BLL1974 PROTEIN"/>
    <property type="match status" value="1"/>
</dbReference>
<protein>
    <submittedName>
        <fullName evidence="3">Transposase, IS5 family</fullName>
    </submittedName>
</protein>
<keyword evidence="5" id="KW-1185">Reference proteome</keyword>
<evidence type="ECO:0000313" key="3">
    <source>
        <dbReference type="EMBL" id="SEP21085.1"/>
    </source>
</evidence>
<feature type="region of interest" description="Disordered" evidence="1">
    <location>
        <begin position="101"/>
        <end position="180"/>
    </location>
</feature>
<dbReference type="STRING" id="501024.RTCCBAU85039_6315"/>
<evidence type="ECO:0000256" key="1">
    <source>
        <dbReference type="SAM" id="MobiDB-lite"/>
    </source>
</evidence>